<dbReference type="PROSITE" id="PS01124">
    <property type="entry name" value="HTH_ARAC_FAMILY_2"/>
    <property type="match status" value="1"/>
</dbReference>
<comment type="caution">
    <text evidence="6">The sequence shown here is derived from an EMBL/GenBank/DDBJ whole genome shotgun (WGS) entry which is preliminary data.</text>
</comment>
<dbReference type="SUPFAM" id="SSF46689">
    <property type="entry name" value="Homeodomain-like"/>
    <property type="match status" value="1"/>
</dbReference>
<dbReference type="Proteomes" id="UP001343257">
    <property type="component" value="Unassembled WGS sequence"/>
</dbReference>
<dbReference type="InterPro" id="IPR009057">
    <property type="entry name" value="Homeodomain-like_sf"/>
</dbReference>
<dbReference type="Pfam" id="PF12833">
    <property type="entry name" value="HTH_18"/>
    <property type="match status" value="1"/>
</dbReference>
<dbReference type="Gene3D" id="1.10.10.60">
    <property type="entry name" value="Homeodomain-like"/>
    <property type="match status" value="2"/>
</dbReference>
<keyword evidence="4" id="KW-0472">Membrane</keyword>
<reference evidence="6 7" key="1">
    <citation type="submission" date="2023-03" db="EMBL/GenBank/DDBJ databases">
        <title>Bacillus Genome Sequencing.</title>
        <authorList>
            <person name="Dunlap C."/>
        </authorList>
    </citation>
    <scope>NUCLEOTIDE SEQUENCE [LARGE SCALE GENOMIC DNA]</scope>
    <source>
        <strain evidence="6 7">NRS-52</strain>
    </source>
</reference>
<keyword evidence="4" id="KW-1133">Transmembrane helix</keyword>
<evidence type="ECO:0000256" key="1">
    <source>
        <dbReference type="ARBA" id="ARBA00023015"/>
    </source>
</evidence>
<evidence type="ECO:0000256" key="4">
    <source>
        <dbReference type="SAM" id="Phobius"/>
    </source>
</evidence>
<gene>
    <name evidence="6" type="ORF">P9847_14335</name>
</gene>
<feature type="transmembrane region" description="Helical" evidence="4">
    <location>
        <begin position="15"/>
        <end position="34"/>
    </location>
</feature>
<dbReference type="RefSeq" id="WP_328278794.1">
    <property type="nucleotide sequence ID" value="NZ_JARTLD010000035.1"/>
</dbReference>
<evidence type="ECO:0000256" key="2">
    <source>
        <dbReference type="ARBA" id="ARBA00023125"/>
    </source>
</evidence>
<keyword evidence="4" id="KW-0812">Transmembrane</keyword>
<dbReference type="PANTHER" id="PTHR43280:SF28">
    <property type="entry name" value="HTH-TYPE TRANSCRIPTIONAL ACTIVATOR RHAS"/>
    <property type="match status" value="1"/>
</dbReference>
<evidence type="ECO:0000313" key="6">
    <source>
        <dbReference type="EMBL" id="MED5018483.1"/>
    </source>
</evidence>
<name>A0ABU6PWJ4_9BACL</name>
<dbReference type="PANTHER" id="PTHR43280">
    <property type="entry name" value="ARAC-FAMILY TRANSCRIPTIONAL REGULATOR"/>
    <property type="match status" value="1"/>
</dbReference>
<dbReference type="SMART" id="SM00342">
    <property type="entry name" value="HTH_ARAC"/>
    <property type="match status" value="1"/>
</dbReference>
<keyword evidence="2" id="KW-0238">DNA-binding</keyword>
<evidence type="ECO:0000259" key="5">
    <source>
        <dbReference type="PROSITE" id="PS01124"/>
    </source>
</evidence>
<evidence type="ECO:0000313" key="7">
    <source>
        <dbReference type="Proteomes" id="UP001343257"/>
    </source>
</evidence>
<dbReference type="InterPro" id="IPR018060">
    <property type="entry name" value="HTH_AraC"/>
</dbReference>
<keyword evidence="3" id="KW-0804">Transcription</keyword>
<organism evidence="6 7">
    <name type="scientific">Paenibacillus chibensis</name>
    <dbReference type="NCBI Taxonomy" id="59846"/>
    <lineage>
        <taxon>Bacteria</taxon>
        <taxon>Bacillati</taxon>
        <taxon>Bacillota</taxon>
        <taxon>Bacilli</taxon>
        <taxon>Bacillales</taxon>
        <taxon>Paenibacillaceae</taxon>
        <taxon>Paenibacillus</taxon>
    </lineage>
</organism>
<keyword evidence="7" id="KW-1185">Reference proteome</keyword>
<dbReference type="EMBL" id="JARTLD010000035">
    <property type="protein sequence ID" value="MED5018483.1"/>
    <property type="molecule type" value="Genomic_DNA"/>
</dbReference>
<proteinExistence type="predicted"/>
<evidence type="ECO:0000256" key="3">
    <source>
        <dbReference type="ARBA" id="ARBA00023163"/>
    </source>
</evidence>
<accession>A0ABU6PWJ4</accession>
<keyword evidence="1" id="KW-0805">Transcription regulation</keyword>
<sequence length="750" mass="84951">MRSGSFGSGTFRKILLSYTAILIIPIIVFSALNVQRSIVEEKRRQYEEHALDAKRIADLVDNKWSELKTLGKTLSNESWVKKLMQDTNVYDQEFDITKMLDIRSSLANSISSQGILSFGMVVFPEQQKAMTSWGMFPLQDLFRSIAAFNEAAEQQLQDSFSQQQYFTVLQPVSMKLWGSDKRVIPVLQSLEVVNHPRAVLVLFIDSAYFADYMHRFGGIESKEIVMTSRDALIYSQTRTSPAARGGAASYPIHLPSQASDVQYAISYADSSVIGIGNLFSSLAAILISIAIGACTAFLLAKISYRPLGALLSKLSAAARGEDSRYGIVTGSEYHFIEKSFDRLLHENRKLQQSMQDYENAAKSNLYLRLLKGYFMDDQQKNELGKLGIGYSEDMYYCTMLVSFHAIRDFSDFEKIRKIEMLMMVIVEKAMGRYGLDYELFEVTNADKAMIVSSQHSFGDDAMLERIAAEMAGEIERLSGFHPDILYGGVEQGLVGISKSYDTANEKLRYTIFSREHVQVLQEESIQAGVDYYYPTDWEVQLINNLKIGNLDTSLQILHEIHAENEKRELTEASVNRLLSLLMETMLRVLHELNLDTAIYSKQFASRATAADHGEMWSYMFEVGTLICERKRYANTSSAMTAGSELLQYVNENYASVDISLKQLAEMYHMSVSKVSKIFKEVSGINFYDYVCRLRMEKAKELLRERSCSIDHVARTVGYENVYSFKRAFARYEGIKPDEYAGAADGGWLVN</sequence>
<feature type="transmembrane region" description="Helical" evidence="4">
    <location>
        <begin position="278"/>
        <end position="300"/>
    </location>
</feature>
<feature type="domain" description="HTH araC/xylS-type" evidence="5">
    <location>
        <begin position="643"/>
        <end position="742"/>
    </location>
</feature>
<protein>
    <submittedName>
        <fullName evidence="6">Helix-turn-helix transcriptional regulator</fullName>
    </submittedName>
</protein>